<dbReference type="Proteomes" id="UP000092993">
    <property type="component" value="Unassembled WGS sequence"/>
</dbReference>
<dbReference type="AlphaFoldDB" id="A0A1C7LMX0"/>
<comment type="caution">
    <text evidence="1">The sequence shown here is derived from an EMBL/GenBank/DDBJ whole genome shotgun (WGS) entry which is preliminary data.</text>
</comment>
<proteinExistence type="predicted"/>
<sequence>MERSSMVLEGVSLREIASILLCKAHEAASIDAPIMSFDLICDLERTISSTHAMVRRMRNFYQRSISLPPEILSAIFQHVPSGPGILDYDPVWQPSYVNTIDLIPLTHY</sequence>
<name>A0A1C7LMX0_GRIFR</name>
<reference evidence="1 2" key="1">
    <citation type="submission" date="2016-03" db="EMBL/GenBank/DDBJ databases">
        <title>Whole genome sequencing of Grifola frondosa 9006-11.</title>
        <authorList>
            <person name="Min B."/>
            <person name="Park H."/>
            <person name="Kim J.-G."/>
            <person name="Cho H."/>
            <person name="Oh Y.-L."/>
            <person name="Kong W.-S."/>
            <person name="Choi I.-G."/>
        </authorList>
    </citation>
    <scope>NUCLEOTIDE SEQUENCE [LARGE SCALE GENOMIC DNA]</scope>
    <source>
        <strain evidence="1 2">9006-11</strain>
    </source>
</reference>
<organism evidence="1 2">
    <name type="scientific">Grifola frondosa</name>
    <name type="common">Maitake</name>
    <name type="synonym">Polyporus frondosus</name>
    <dbReference type="NCBI Taxonomy" id="5627"/>
    <lineage>
        <taxon>Eukaryota</taxon>
        <taxon>Fungi</taxon>
        <taxon>Dikarya</taxon>
        <taxon>Basidiomycota</taxon>
        <taxon>Agaricomycotina</taxon>
        <taxon>Agaricomycetes</taxon>
        <taxon>Polyporales</taxon>
        <taxon>Grifolaceae</taxon>
        <taxon>Grifola</taxon>
    </lineage>
</organism>
<accession>A0A1C7LMX0</accession>
<dbReference type="OrthoDB" id="2803547at2759"/>
<evidence type="ECO:0000313" key="2">
    <source>
        <dbReference type="Proteomes" id="UP000092993"/>
    </source>
</evidence>
<protein>
    <submittedName>
        <fullName evidence="1">Uncharacterized protein</fullName>
    </submittedName>
</protein>
<evidence type="ECO:0000313" key="1">
    <source>
        <dbReference type="EMBL" id="OBZ66093.1"/>
    </source>
</evidence>
<dbReference type="EMBL" id="LUGG01000033">
    <property type="protein sequence ID" value="OBZ66093.1"/>
    <property type="molecule type" value="Genomic_DNA"/>
</dbReference>
<keyword evidence="2" id="KW-1185">Reference proteome</keyword>
<gene>
    <name evidence="1" type="ORF">A0H81_13945</name>
</gene>